<evidence type="ECO:0000259" key="3">
    <source>
        <dbReference type="Pfam" id="PF00496"/>
    </source>
</evidence>
<protein>
    <submittedName>
        <fullName evidence="4">ABC transporter substrate-binding protein</fullName>
    </submittedName>
</protein>
<evidence type="ECO:0000256" key="2">
    <source>
        <dbReference type="SAM" id="SignalP"/>
    </source>
</evidence>
<dbReference type="CDD" id="cd00995">
    <property type="entry name" value="PBP2_NikA_DppA_OppA_like"/>
    <property type="match status" value="1"/>
</dbReference>
<dbReference type="GO" id="GO:0015833">
    <property type="term" value="P:peptide transport"/>
    <property type="evidence" value="ECO:0007669"/>
    <property type="project" value="TreeGrafter"/>
</dbReference>
<dbReference type="PROSITE" id="PS51257">
    <property type="entry name" value="PROKAR_LIPOPROTEIN"/>
    <property type="match status" value="1"/>
</dbReference>
<keyword evidence="2" id="KW-0732">Signal</keyword>
<dbReference type="Proteomes" id="UP000515860">
    <property type="component" value="Chromosome"/>
</dbReference>
<feature type="compositionally biased region" description="Low complexity" evidence="1">
    <location>
        <begin position="31"/>
        <end position="64"/>
    </location>
</feature>
<dbReference type="GO" id="GO:0042597">
    <property type="term" value="C:periplasmic space"/>
    <property type="evidence" value="ECO:0007669"/>
    <property type="project" value="UniProtKB-ARBA"/>
</dbReference>
<dbReference type="Pfam" id="PF00496">
    <property type="entry name" value="SBP_bac_5"/>
    <property type="match status" value="1"/>
</dbReference>
<feature type="chain" id="PRO_5038843748" evidence="2">
    <location>
        <begin position="24"/>
        <end position="562"/>
    </location>
</feature>
<dbReference type="Gene3D" id="3.40.190.10">
    <property type="entry name" value="Periplasmic binding protein-like II"/>
    <property type="match status" value="1"/>
</dbReference>
<feature type="domain" description="Solute-binding protein family 5" evidence="3">
    <location>
        <begin position="113"/>
        <end position="478"/>
    </location>
</feature>
<dbReference type="PIRSF" id="PIRSF002741">
    <property type="entry name" value="MppA"/>
    <property type="match status" value="1"/>
</dbReference>
<sequence>MKQNWKKLSGVLLGAVLAAGLLAGCGGTADTSASGSQPSGGSPATSSISAPAGSASSAAVSSSGQETAEVKNETEEIVLGSVRDMIPGEGDAFYVNLSAQVWEPLVINNNHALEPGLAESWEFNDDCTEWTFHLAENAVFTDGVKFDADVCIQNIERYKTGPLTSTYTSLSIDKSFPNLKEIVKVDDYTVKFVFNEPITTLDALLGDYGSPMISPNCFDPQTGEITSQVVGTGRYMIEEHVQDQYAVFVRNDNYWGDNPGKVKRYRVNCIPDSETRYSALVSGEIMGLMDNGAIMVDAAAKLAESDDRFEIEPTKSHMTHYLYVNGSKEYLGDVKLRQAISCAIDRDQLNETLYQGLCYPAYSALSNQTPLYKEIQGTYDLDRAKELADEVLQGQRLQATLIIGQRVVDGYPAKAMAEYMQSALSEIGIDISIELLDNEVTTERLKSGDYDFCINVTGLNSADPYSTLYSWMDSEGSYNVDYHWNYSNTEVDKLLASVLNEKDADKRAEIYGRLQEISAEELPVIPILYYVNVNIHNKEITGYTSELFDGVSIPTLEWAANR</sequence>
<dbReference type="InterPro" id="IPR030678">
    <property type="entry name" value="Peptide/Ni-bd"/>
</dbReference>
<dbReference type="EMBL" id="CP060635">
    <property type="protein sequence ID" value="QNM09577.1"/>
    <property type="molecule type" value="Genomic_DNA"/>
</dbReference>
<dbReference type="PANTHER" id="PTHR30290">
    <property type="entry name" value="PERIPLASMIC BINDING COMPONENT OF ABC TRANSPORTER"/>
    <property type="match status" value="1"/>
</dbReference>
<organism evidence="4 5">
    <name type="scientific">Wansuia hejianensis</name>
    <dbReference type="NCBI Taxonomy" id="2763667"/>
    <lineage>
        <taxon>Bacteria</taxon>
        <taxon>Bacillati</taxon>
        <taxon>Bacillota</taxon>
        <taxon>Clostridia</taxon>
        <taxon>Lachnospirales</taxon>
        <taxon>Lachnospiraceae</taxon>
        <taxon>Wansuia</taxon>
    </lineage>
</organism>
<evidence type="ECO:0000256" key="1">
    <source>
        <dbReference type="SAM" id="MobiDB-lite"/>
    </source>
</evidence>
<gene>
    <name evidence="4" type="ORF">H9Q79_04615</name>
</gene>
<evidence type="ECO:0000313" key="5">
    <source>
        <dbReference type="Proteomes" id="UP000515860"/>
    </source>
</evidence>
<feature type="region of interest" description="Disordered" evidence="1">
    <location>
        <begin position="28"/>
        <end position="72"/>
    </location>
</feature>
<name>A0A7G9GFJ5_9FIRM</name>
<dbReference type="Gene3D" id="3.10.105.10">
    <property type="entry name" value="Dipeptide-binding Protein, Domain 3"/>
    <property type="match status" value="1"/>
</dbReference>
<dbReference type="Gene3D" id="3.90.76.10">
    <property type="entry name" value="Dipeptide-binding Protein, Domain 1"/>
    <property type="match status" value="1"/>
</dbReference>
<reference evidence="4 5" key="1">
    <citation type="submission" date="2020-08" db="EMBL/GenBank/DDBJ databases">
        <authorList>
            <person name="Liu C."/>
            <person name="Sun Q."/>
        </authorList>
    </citation>
    <scope>NUCLEOTIDE SEQUENCE [LARGE SCALE GENOMIC DNA]</scope>
    <source>
        <strain evidence="4 5">NSJ-29</strain>
    </source>
</reference>
<keyword evidence="5" id="KW-1185">Reference proteome</keyword>
<dbReference type="AlphaFoldDB" id="A0A7G9GFJ5"/>
<dbReference type="InterPro" id="IPR000914">
    <property type="entry name" value="SBP_5_dom"/>
</dbReference>
<dbReference type="SUPFAM" id="SSF53850">
    <property type="entry name" value="Periplasmic binding protein-like II"/>
    <property type="match status" value="1"/>
</dbReference>
<dbReference type="KEGG" id="whj:H9Q79_04615"/>
<dbReference type="InterPro" id="IPR039424">
    <property type="entry name" value="SBP_5"/>
</dbReference>
<dbReference type="GO" id="GO:0043190">
    <property type="term" value="C:ATP-binding cassette (ABC) transporter complex"/>
    <property type="evidence" value="ECO:0007669"/>
    <property type="project" value="InterPro"/>
</dbReference>
<evidence type="ECO:0000313" key="4">
    <source>
        <dbReference type="EMBL" id="QNM09577.1"/>
    </source>
</evidence>
<feature type="signal peptide" evidence="2">
    <location>
        <begin position="1"/>
        <end position="23"/>
    </location>
</feature>
<dbReference type="RefSeq" id="WP_249329284.1">
    <property type="nucleotide sequence ID" value="NZ_CP060635.1"/>
</dbReference>
<dbReference type="GO" id="GO:1904680">
    <property type="term" value="F:peptide transmembrane transporter activity"/>
    <property type="evidence" value="ECO:0007669"/>
    <property type="project" value="TreeGrafter"/>
</dbReference>
<accession>A0A7G9GFJ5</accession>
<proteinExistence type="predicted"/>